<dbReference type="EMBL" id="LKKS01000149">
    <property type="protein sequence ID" value="KPM57842.1"/>
    <property type="molecule type" value="Genomic_DNA"/>
</dbReference>
<sequence>MAKIKIAQNPTFTAVVQVPRIGAEPVPVKFQFRYMDRVALSAMFDRWNKARDTWAEKAQKEGTTWEEVTTGEIALQAEQLGDIVTGWDLEDKFSQKAILELVRTCTGAPKAVIDAFQAAYSPARLGN</sequence>
<evidence type="ECO:0000313" key="2">
    <source>
        <dbReference type="Proteomes" id="UP000050437"/>
    </source>
</evidence>
<accession>A0A0P7CAQ5</accession>
<dbReference type="RefSeq" id="WP_054573894.1">
    <property type="nucleotide sequence ID" value="NZ_LKKS01000149.1"/>
</dbReference>
<evidence type="ECO:0008006" key="3">
    <source>
        <dbReference type="Google" id="ProtNLM"/>
    </source>
</evidence>
<dbReference type="InterPro" id="IPR014859">
    <property type="entry name" value="Phage_TAC_4"/>
</dbReference>
<comment type="caution">
    <text evidence="1">The sequence shown here is derived from an EMBL/GenBank/DDBJ whole genome shotgun (WGS) entry which is preliminary data.</text>
</comment>
<name>A0A0P7CAQ5_PSEPU</name>
<protein>
    <recommendedName>
        <fullName evidence="3">Phage tail assembly chaperone</fullName>
    </recommendedName>
</protein>
<proteinExistence type="predicted"/>
<dbReference type="Pfam" id="PF08748">
    <property type="entry name" value="Phage_TAC_4"/>
    <property type="match status" value="1"/>
</dbReference>
<evidence type="ECO:0000313" key="1">
    <source>
        <dbReference type="EMBL" id="KPM57842.1"/>
    </source>
</evidence>
<organism evidence="1 2">
    <name type="scientific">Pseudomonas putida</name>
    <name type="common">Arthrobacter siderocapsulatus</name>
    <dbReference type="NCBI Taxonomy" id="303"/>
    <lineage>
        <taxon>Bacteria</taxon>
        <taxon>Pseudomonadati</taxon>
        <taxon>Pseudomonadota</taxon>
        <taxon>Gammaproteobacteria</taxon>
        <taxon>Pseudomonadales</taxon>
        <taxon>Pseudomonadaceae</taxon>
        <taxon>Pseudomonas</taxon>
    </lineage>
</organism>
<dbReference type="Proteomes" id="UP000050437">
    <property type="component" value="Unassembled WGS sequence"/>
</dbReference>
<reference evidence="1 2" key="1">
    <citation type="submission" date="2015-10" db="EMBL/GenBank/DDBJ databases">
        <title>Pseudomonas putida clinical strains.</title>
        <authorList>
            <person name="Molina L."/>
            <person name="Udaondo Z."/>
        </authorList>
    </citation>
    <scope>NUCLEOTIDE SEQUENCE [LARGE SCALE GENOMIC DNA]</scope>
    <source>
        <strain evidence="1 2">HB13667</strain>
    </source>
</reference>
<dbReference type="AlphaFoldDB" id="A0A0P7CAQ5"/>
<gene>
    <name evidence="1" type="ORF">HB13667_29145</name>
</gene>